<keyword evidence="3 14" id="KW-0813">Transport</keyword>
<keyword evidence="6 14" id="KW-0812">Transmembrane</keyword>
<evidence type="ECO:0000313" key="17">
    <source>
        <dbReference type="EMBL" id="MEJ5944857.1"/>
    </source>
</evidence>
<dbReference type="Pfam" id="PF00430">
    <property type="entry name" value="ATP-synt_B"/>
    <property type="match status" value="1"/>
</dbReference>
<evidence type="ECO:0000256" key="7">
    <source>
        <dbReference type="ARBA" id="ARBA00022781"/>
    </source>
</evidence>
<dbReference type="EMBL" id="JBBIAA010000004">
    <property type="protein sequence ID" value="MEJ5944857.1"/>
    <property type="molecule type" value="Genomic_DNA"/>
</dbReference>
<dbReference type="NCBIfam" id="NF004412">
    <property type="entry name" value="PRK05759.1-3"/>
    <property type="match status" value="1"/>
</dbReference>
<keyword evidence="16" id="KW-0175">Coiled coil</keyword>
<dbReference type="HAMAP" id="MF_01398">
    <property type="entry name" value="ATP_synth_b_bprime"/>
    <property type="match status" value="1"/>
</dbReference>
<keyword evidence="18" id="KW-1185">Reference proteome</keyword>
<evidence type="ECO:0000256" key="11">
    <source>
        <dbReference type="ARBA" id="ARBA00023310"/>
    </source>
</evidence>
<dbReference type="Proteomes" id="UP001387100">
    <property type="component" value="Unassembled WGS sequence"/>
</dbReference>
<comment type="function">
    <text evidence="14">Component of the F(0) channel, it forms part of the peripheral stalk, linking F(1) to F(0).</text>
</comment>
<evidence type="ECO:0000313" key="18">
    <source>
        <dbReference type="Proteomes" id="UP001387100"/>
    </source>
</evidence>
<dbReference type="InterPro" id="IPR002146">
    <property type="entry name" value="ATP_synth_b/b'su_bac/chlpt"/>
</dbReference>
<keyword evidence="7 14" id="KW-0375">Hydrogen ion transport</keyword>
<organism evidence="17 18">
    <name type="scientific">Pseudokineococcus basanitobsidens</name>
    <dbReference type="NCBI Taxonomy" id="1926649"/>
    <lineage>
        <taxon>Bacteria</taxon>
        <taxon>Bacillati</taxon>
        <taxon>Actinomycetota</taxon>
        <taxon>Actinomycetes</taxon>
        <taxon>Kineosporiales</taxon>
        <taxon>Kineosporiaceae</taxon>
        <taxon>Pseudokineococcus</taxon>
    </lineage>
</organism>
<dbReference type="Gene3D" id="1.20.5.620">
    <property type="entry name" value="F1F0 ATP synthase subunit B, membrane domain"/>
    <property type="match status" value="1"/>
</dbReference>
<comment type="subunit">
    <text evidence="13 14">F-type ATPases have 2 components, F(1) - the catalytic core - and F(0) - the membrane proton channel. F(1) has five subunits: alpha(3), beta(3), gamma(1), delta(1), epsilon(1). F(0) has three main subunits: a(1), b(2) and c(10-14). The alpha and beta chains form an alternating ring which encloses part of the gamma chain. F(1) is attached to F(0) by a central stalk formed by the gamma and epsilon chains, while a peripheral stalk is formed by the delta and b chains.</text>
</comment>
<evidence type="ECO:0000256" key="9">
    <source>
        <dbReference type="ARBA" id="ARBA00023065"/>
    </source>
</evidence>
<keyword evidence="4 14" id="KW-1003">Cell membrane</keyword>
<evidence type="ECO:0000256" key="1">
    <source>
        <dbReference type="ARBA" id="ARBA00004162"/>
    </source>
</evidence>
<evidence type="ECO:0000256" key="3">
    <source>
        <dbReference type="ARBA" id="ARBA00022448"/>
    </source>
</evidence>
<dbReference type="InterPro" id="IPR028987">
    <property type="entry name" value="ATP_synth_B-like_membr_sf"/>
</dbReference>
<keyword evidence="9 14" id="KW-0406">Ion transport</keyword>
<evidence type="ECO:0000256" key="5">
    <source>
        <dbReference type="ARBA" id="ARBA00022547"/>
    </source>
</evidence>
<evidence type="ECO:0000256" key="15">
    <source>
        <dbReference type="RuleBase" id="RU003848"/>
    </source>
</evidence>
<dbReference type="NCBIfam" id="TIGR01144">
    <property type="entry name" value="ATP_synt_b"/>
    <property type="match status" value="1"/>
</dbReference>
<evidence type="ECO:0000256" key="16">
    <source>
        <dbReference type="SAM" id="Coils"/>
    </source>
</evidence>
<evidence type="ECO:0000256" key="13">
    <source>
        <dbReference type="ARBA" id="ARBA00025830"/>
    </source>
</evidence>
<evidence type="ECO:0000256" key="4">
    <source>
        <dbReference type="ARBA" id="ARBA00022475"/>
    </source>
</evidence>
<comment type="function">
    <text evidence="12 14">F(1)F(0) ATP synthase produces ATP from ADP in the presence of a proton or sodium gradient. F-type ATPases consist of two structural domains, F(1) containing the extramembraneous catalytic core and F(0) containing the membrane proton channel, linked together by a central stalk and a peripheral stalk. During catalysis, ATP synthesis in the catalytic domain of F(1) is coupled via a rotary mechanism of the central stalk subunits to proton translocation.</text>
</comment>
<reference evidence="17 18" key="1">
    <citation type="journal article" date="2017" name="Int. J. Syst. Evol. Microbiol.">
        <title>Pseudokineococcus basanitobsidens sp. nov., isolated from volcanic rock.</title>
        <authorList>
            <person name="Lee D.W."/>
            <person name="Park M.Y."/>
            <person name="Kim J.J."/>
            <person name="Kim B.S."/>
        </authorList>
    </citation>
    <scope>NUCLEOTIDE SEQUENCE [LARGE SCALE GENOMIC DNA]</scope>
    <source>
        <strain evidence="17 18">DSM 103726</strain>
    </source>
</reference>
<evidence type="ECO:0000256" key="8">
    <source>
        <dbReference type="ARBA" id="ARBA00022989"/>
    </source>
</evidence>
<evidence type="ECO:0000256" key="2">
    <source>
        <dbReference type="ARBA" id="ARBA00005513"/>
    </source>
</evidence>
<dbReference type="InterPro" id="IPR005864">
    <property type="entry name" value="ATP_synth_F0_bsu_bac"/>
</dbReference>
<evidence type="ECO:0000256" key="6">
    <source>
        <dbReference type="ARBA" id="ARBA00022692"/>
    </source>
</evidence>
<keyword evidence="11 14" id="KW-0066">ATP synthesis</keyword>
<dbReference type="SUPFAM" id="SSF81573">
    <property type="entry name" value="F1F0 ATP synthase subunit B, membrane domain"/>
    <property type="match status" value="1"/>
</dbReference>
<keyword evidence="8 14" id="KW-1133">Transmembrane helix</keyword>
<dbReference type="InterPro" id="IPR050059">
    <property type="entry name" value="ATP_synthase_B_chain"/>
</dbReference>
<evidence type="ECO:0000256" key="10">
    <source>
        <dbReference type="ARBA" id="ARBA00023136"/>
    </source>
</evidence>
<feature type="coiled-coil region" evidence="16">
    <location>
        <begin position="62"/>
        <end position="140"/>
    </location>
</feature>
<evidence type="ECO:0000256" key="14">
    <source>
        <dbReference type="HAMAP-Rule" id="MF_01398"/>
    </source>
</evidence>
<comment type="caution">
    <text evidence="17">The sequence shown here is derived from an EMBL/GenBank/DDBJ whole genome shotgun (WGS) entry which is preliminary data.</text>
</comment>
<dbReference type="RefSeq" id="WP_339574239.1">
    <property type="nucleotide sequence ID" value="NZ_JBBIAA010000004.1"/>
</dbReference>
<dbReference type="PANTHER" id="PTHR33445">
    <property type="entry name" value="ATP SYNTHASE SUBUNIT B', CHLOROPLASTIC"/>
    <property type="match status" value="1"/>
</dbReference>
<accession>A0ABU8RIE2</accession>
<gene>
    <name evidence="14" type="primary">atpF</name>
    <name evidence="17" type="ORF">WDZ17_06055</name>
</gene>
<protein>
    <recommendedName>
        <fullName evidence="14">ATP synthase subunit b</fullName>
    </recommendedName>
    <alternativeName>
        <fullName evidence="14">ATP synthase F(0) sector subunit b</fullName>
    </alternativeName>
    <alternativeName>
        <fullName evidence="14">ATPase subunit I</fullName>
    </alternativeName>
    <alternativeName>
        <fullName evidence="14">F-type ATPase subunit b</fullName>
        <shortName evidence="14">F-ATPase subunit b</shortName>
    </alternativeName>
</protein>
<proteinExistence type="inferred from homology"/>
<feature type="transmembrane region" description="Helical" evidence="14">
    <location>
        <begin position="31"/>
        <end position="52"/>
    </location>
</feature>
<comment type="subcellular location">
    <subcellularLocation>
        <location evidence="1 14">Cell membrane</location>
        <topology evidence="1 14">Single-pass membrane protein</topology>
    </subcellularLocation>
</comment>
<keyword evidence="5 14" id="KW-0138">CF(0)</keyword>
<dbReference type="CDD" id="cd06503">
    <property type="entry name" value="ATP-synt_Fo_b"/>
    <property type="match status" value="1"/>
</dbReference>
<evidence type="ECO:0000256" key="12">
    <source>
        <dbReference type="ARBA" id="ARBA00025198"/>
    </source>
</evidence>
<keyword evidence="10 14" id="KW-0472">Membrane</keyword>
<comment type="similarity">
    <text evidence="2 14 15">Belongs to the ATPase B chain family.</text>
</comment>
<dbReference type="PANTHER" id="PTHR33445:SF1">
    <property type="entry name" value="ATP SYNTHASE SUBUNIT B"/>
    <property type="match status" value="1"/>
</dbReference>
<name>A0ABU8RIE2_9ACTN</name>
<sequence>MTFPATAVLAAAAESDPPGDPLYPILPHLGELIFGIIAFAIILAVVAVKVVPRLEAVYEERRAAIEGGVEKAERAQEEAERTLAEYKAQLADAREEAGRIREEARAQGAQILEEMRQRAESEAQRVAESAQRQIASERQQAMLSLRSEVGGLATDLASRIVGESLSDEARQSRVVDRFLEDLERGDAAGSAAPGQRSEQGV</sequence>